<accession>A0A2G9GLG8</accession>
<keyword evidence="3" id="KW-1185">Reference proteome</keyword>
<comment type="caution">
    <text evidence="2">The sequence shown here is derived from an EMBL/GenBank/DDBJ whole genome shotgun (WGS) entry which is preliminary data.</text>
</comment>
<reference evidence="3" key="1">
    <citation type="journal article" date="2018" name="Gigascience">
        <title>Genome assembly of the Pink Ipe (Handroanthus impetiginosus, Bignoniaceae), a highly valued, ecologically keystone Neotropical timber forest tree.</title>
        <authorList>
            <person name="Silva-Junior O.B."/>
            <person name="Grattapaglia D."/>
            <person name="Novaes E."/>
            <person name="Collevatti R.G."/>
        </authorList>
    </citation>
    <scope>NUCLEOTIDE SEQUENCE [LARGE SCALE GENOMIC DNA]</scope>
    <source>
        <strain evidence="3">cv. UFG-1</strain>
    </source>
</reference>
<dbReference type="AlphaFoldDB" id="A0A2G9GLG8"/>
<proteinExistence type="predicted"/>
<dbReference type="OrthoDB" id="913878at2759"/>
<protein>
    <submittedName>
        <fullName evidence="2">Uncharacterized protein</fullName>
    </submittedName>
</protein>
<evidence type="ECO:0000313" key="2">
    <source>
        <dbReference type="EMBL" id="PIN06103.1"/>
    </source>
</evidence>
<evidence type="ECO:0000313" key="3">
    <source>
        <dbReference type="Proteomes" id="UP000231279"/>
    </source>
</evidence>
<sequence length="78" mass="8628">MTSQQDPVKIAQEDFSMLEGVLHLKNKGPPRENDVQKPYPKGTNFAAPKKNPTIDCNQAAKKYGGIVIIDGRGNYRAK</sequence>
<gene>
    <name evidence="2" type="ORF">CDL12_21349</name>
</gene>
<dbReference type="EMBL" id="NKXS01004532">
    <property type="protein sequence ID" value="PIN06103.1"/>
    <property type="molecule type" value="Genomic_DNA"/>
</dbReference>
<dbReference type="Proteomes" id="UP000231279">
    <property type="component" value="Unassembled WGS sequence"/>
</dbReference>
<feature type="region of interest" description="Disordered" evidence="1">
    <location>
        <begin position="25"/>
        <end position="51"/>
    </location>
</feature>
<evidence type="ECO:0000256" key="1">
    <source>
        <dbReference type="SAM" id="MobiDB-lite"/>
    </source>
</evidence>
<organism evidence="2 3">
    <name type="scientific">Handroanthus impetiginosus</name>
    <dbReference type="NCBI Taxonomy" id="429701"/>
    <lineage>
        <taxon>Eukaryota</taxon>
        <taxon>Viridiplantae</taxon>
        <taxon>Streptophyta</taxon>
        <taxon>Embryophyta</taxon>
        <taxon>Tracheophyta</taxon>
        <taxon>Spermatophyta</taxon>
        <taxon>Magnoliopsida</taxon>
        <taxon>eudicotyledons</taxon>
        <taxon>Gunneridae</taxon>
        <taxon>Pentapetalae</taxon>
        <taxon>asterids</taxon>
        <taxon>lamiids</taxon>
        <taxon>Lamiales</taxon>
        <taxon>Bignoniaceae</taxon>
        <taxon>Crescentiina</taxon>
        <taxon>Tabebuia alliance</taxon>
        <taxon>Handroanthus</taxon>
    </lineage>
</organism>
<name>A0A2G9GLG8_9LAMI</name>